<comment type="caution">
    <text evidence="12">The sequence shown here is derived from an EMBL/GenBank/DDBJ whole genome shotgun (WGS) entry which is preliminary data.</text>
</comment>
<dbReference type="GeneID" id="81595102"/>
<feature type="compositionally biased region" description="Basic and acidic residues" evidence="10">
    <location>
        <begin position="182"/>
        <end position="199"/>
    </location>
</feature>
<keyword evidence="8" id="KW-0963">Cytoplasm</keyword>
<comment type="function">
    <text evidence="1">The complex LTO1:YAE1 may function as a target specific adapter that probably recruits apo-RPLI1 to the cytosolic iron-sulfur protein assembly (CIA) complex machinery. May be required for biogenesis of the large ribosomal subunit and initiation of translation.</text>
</comment>
<sequence length="244" mass="26076">MSSTHSAAYPAVDNSLDDIFGSSPPPETQEMPSDLQNDRTSTTEPSDLPSLRRQHVTAGYRDGVSTSKGEHVQRGFDAGFPVGAQLGMRAGTILGILEGITRGLEDRSVSGVVKKPVVRGVSGPSAQRSDEARSAEAAESRRLLREKTLKIYLEASKALDVQAVFAGSNVEAGSGSSAQNATDRHAGEPAEAQLGRKGEAVISKWEDKVAVPQWEKNMEALEMKESQGDNEGDKAAMAEQRRLN</sequence>
<reference evidence="12" key="2">
    <citation type="journal article" date="2023" name="IMA Fungus">
        <title>Comparative genomic study of the Penicillium genus elucidates a diverse pangenome and 15 lateral gene transfer events.</title>
        <authorList>
            <person name="Petersen C."/>
            <person name="Sorensen T."/>
            <person name="Nielsen M.R."/>
            <person name="Sondergaard T.E."/>
            <person name="Sorensen J.L."/>
            <person name="Fitzpatrick D.A."/>
            <person name="Frisvad J.C."/>
            <person name="Nielsen K.L."/>
        </authorList>
    </citation>
    <scope>NUCLEOTIDE SEQUENCE</scope>
    <source>
        <strain evidence="12">IBT 16125</strain>
    </source>
</reference>
<dbReference type="GO" id="GO:0005634">
    <property type="term" value="C:nucleus"/>
    <property type="evidence" value="ECO:0007669"/>
    <property type="project" value="UniProtKB-SubCell"/>
</dbReference>
<feature type="compositionally biased region" description="Polar residues" evidence="10">
    <location>
        <begin position="30"/>
        <end position="45"/>
    </location>
</feature>
<gene>
    <name evidence="12" type="ORF">N7458_001476</name>
</gene>
<dbReference type="GO" id="GO:0005737">
    <property type="term" value="C:cytoplasm"/>
    <property type="evidence" value="ECO:0007669"/>
    <property type="project" value="UniProtKB-SubCell"/>
</dbReference>
<comment type="subunit">
    <text evidence="5">May form a complex with LTO1.</text>
</comment>
<feature type="region of interest" description="Disordered" evidence="10">
    <location>
        <begin position="216"/>
        <end position="244"/>
    </location>
</feature>
<evidence type="ECO:0000256" key="3">
    <source>
        <dbReference type="ARBA" id="ARBA00004496"/>
    </source>
</evidence>
<accession>A0AAD6G4Y8</accession>
<evidence type="ECO:0000313" key="12">
    <source>
        <dbReference type="EMBL" id="KAJ5459924.1"/>
    </source>
</evidence>
<comment type="subcellular location">
    <subcellularLocation>
        <location evidence="3">Cytoplasm</location>
    </subcellularLocation>
    <subcellularLocation>
        <location evidence="2">Nucleus</location>
    </subcellularLocation>
</comment>
<evidence type="ECO:0000256" key="9">
    <source>
        <dbReference type="ARBA" id="ARBA00023242"/>
    </source>
</evidence>
<evidence type="ECO:0000313" key="13">
    <source>
        <dbReference type="Proteomes" id="UP001213681"/>
    </source>
</evidence>
<keyword evidence="13" id="KW-1185">Reference proteome</keyword>
<dbReference type="AlphaFoldDB" id="A0AAD6G4Y8"/>
<dbReference type="Pfam" id="PF09811">
    <property type="entry name" value="Yae1_N"/>
    <property type="match status" value="1"/>
</dbReference>
<proteinExistence type="inferred from homology"/>
<feature type="domain" description="Essential protein Yae1 N-terminal" evidence="11">
    <location>
        <begin position="59"/>
        <end position="97"/>
    </location>
</feature>
<keyword evidence="9" id="KW-0539">Nucleus</keyword>
<dbReference type="InterPro" id="IPR019191">
    <property type="entry name" value="Essential_protein_Yae1_N"/>
</dbReference>
<evidence type="ECO:0000256" key="1">
    <source>
        <dbReference type="ARBA" id="ARBA00003836"/>
    </source>
</evidence>
<dbReference type="Proteomes" id="UP001213681">
    <property type="component" value="Unassembled WGS sequence"/>
</dbReference>
<dbReference type="EMBL" id="JAPVEA010000002">
    <property type="protein sequence ID" value="KAJ5459924.1"/>
    <property type="molecule type" value="Genomic_DNA"/>
</dbReference>
<evidence type="ECO:0000259" key="11">
    <source>
        <dbReference type="Pfam" id="PF09811"/>
    </source>
</evidence>
<evidence type="ECO:0000256" key="6">
    <source>
        <dbReference type="ARBA" id="ARBA00017286"/>
    </source>
</evidence>
<feature type="region of interest" description="Disordered" evidence="10">
    <location>
        <begin position="1"/>
        <end position="54"/>
    </location>
</feature>
<evidence type="ECO:0000256" key="5">
    <source>
        <dbReference type="ARBA" id="ARBA00011427"/>
    </source>
</evidence>
<evidence type="ECO:0000256" key="8">
    <source>
        <dbReference type="ARBA" id="ARBA00022490"/>
    </source>
</evidence>
<evidence type="ECO:0000256" key="2">
    <source>
        <dbReference type="ARBA" id="ARBA00004123"/>
    </source>
</evidence>
<dbReference type="PANTHER" id="PTHR18829">
    <property type="entry name" value="PROTEIN YAE1 HOMOLOG"/>
    <property type="match status" value="1"/>
</dbReference>
<organism evidence="12 13">
    <name type="scientific">Penicillium daleae</name>
    <dbReference type="NCBI Taxonomy" id="63821"/>
    <lineage>
        <taxon>Eukaryota</taxon>
        <taxon>Fungi</taxon>
        <taxon>Dikarya</taxon>
        <taxon>Ascomycota</taxon>
        <taxon>Pezizomycotina</taxon>
        <taxon>Eurotiomycetes</taxon>
        <taxon>Eurotiomycetidae</taxon>
        <taxon>Eurotiales</taxon>
        <taxon>Aspergillaceae</taxon>
        <taxon>Penicillium</taxon>
    </lineage>
</organism>
<comment type="similarity">
    <text evidence="4">Belongs to the YAE1 family.</text>
</comment>
<evidence type="ECO:0000256" key="7">
    <source>
        <dbReference type="ARBA" id="ARBA00018400"/>
    </source>
</evidence>
<protein>
    <recommendedName>
        <fullName evidence="7">Protein YAE1</fullName>
    </recommendedName>
    <alternativeName>
        <fullName evidence="6">Protein yae1</fullName>
    </alternativeName>
</protein>
<name>A0AAD6G4Y8_9EURO</name>
<evidence type="ECO:0000256" key="10">
    <source>
        <dbReference type="SAM" id="MobiDB-lite"/>
    </source>
</evidence>
<dbReference type="RefSeq" id="XP_056768966.1">
    <property type="nucleotide sequence ID" value="XM_056904859.1"/>
</dbReference>
<reference evidence="12" key="1">
    <citation type="submission" date="2022-12" db="EMBL/GenBank/DDBJ databases">
        <authorList>
            <person name="Petersen C."/>
        </authorList>
    </citation>
    <scope>NUCLEOTIDE SEQUENCE</scope>
    <source>
        <strain evidence="12">IBT 16125</strain>
    </source>
</reference>
<dbReference type="PANTHER" id="PTHR18829:SF0">
    <property type="entry name" value="PROTEIN YAE1 HOMOLOG"/>
    <property type="match status" value="1"/>
</dbReference>
<feature type="region of interest" description="Disordered" evidence="10">
    <location>
        <begin position="171"/>
        <end position="199"/>
    </location>
</feature>
<dbReference type="InterPro" id="IPR038881">
    <property type="entry name" value="Yae1-like"/>
</dbReference>
<evidence type="ECO:0000256" key="4">
    <source>
        <dbReference type="ARBA" id="ARBA00007096"/>
    </source>
</evidence>